<dbReference type="OrthoDB" id="3217111at2"/>
<gene>
    <name evidence="1" type="ORF">GTS_44420</name>
</gene>
<keyword evidence="2" id="KW-1185">Reference proteome</keyword>
<name>A0A4D4JEQ1_9PSEU</name>
<dbReference type="Proteomes" id="UP000298860">
    <property type="component" value="Unassembled WGS sequence"/>
</dbReference>
<dbReference type="Pfam" id="PF19462">
    <property type="entry name" value="DUF5999"/>
    <property type="match status" value="1"/>
</dbReference>
<dbReference type="RefSeq" id="WP_137815804.1">
    <property type="nucleotide sequence ID" value="NZ_BJFL01000029.1"/>
</dbReference>
<dbReference type="EMBL" id="BJFL01000029">
    <property type="protein sequence ID" value="GDY32809.1"/>
    <property type="molecule type" value="Genomic_DNA"/>
</dbReference>
<protein>
    <submittedName>
        <fullName evidence="1">Uncharacterized protein</fullName>
    </submittedName>
</protein>
<dbReference type="AlphaFoldDB" id="A0A4D4JEQ1"/>
<comment type="caution">
    <text evidence="1">The sequence shown here is derived from an EMBL/GenBank/DDBJ whole genome shotgun (WGS) entry which is preliminary data.</text>
</comment>
<dbReference type="InterPro" id="IPR046041">
    <property type="entry name" value="DUF5999"/>
</dbReference>
<evidence type="ECO:0000313" key="2">
    <source>
        <dbReference type="Proteomes" id="UP000298860"/>
    </source>
</evidence>
<evidence type="ECO:0000313" key="1">
    <source>
        <dbReference type="EMBL" id="GDY32809.1"/>
    </source>
</evidence>
<accession>A0A4D4JEQ1</accession>
<organism evidence="1 2">
    <name type="scientific">Gandjariella thermophila</name>
    <dbReference type="NCBI Taxonomy" id="1931992"/>
    <lineage>
        <taxon>Bacteria</taxon>
        <taxon>Bacillati</taxon>
        <taxon>Actinomycetota</taxon>
        <taxon>Actinomycetes</taxon>
        <taxon>Pseudonocardiales</taxon>
        <taxon>Pseudonocardiaceae</taxon>
        <taxon>Gandjariella</taxon>
    </lineage>
</organism>
<reference evidence="2" key="1">
    <citation type="submission" date="2019-04" db="EMBL/GenBank/DDBJ databases">
        <title>Draft genome sequence of Pseudonocardiaceae bacterium SL3-2-4.</title>
        <authorList>
            <person name="Ningsih F."/>
            <person name="Yokota A."/>
            <person name="Sakai Y."/>
            <person name="Nanatani K."/>
            <person name="Yabe S."/>
            <person name="Oetari A."/>
            <person name="Sjamsuridzal W."/>
        </authorList>
    </citation>
    <scope>NUCLEOTIDE SEQUENCE [LARGE SCALE GENOMIC DNA]</scope>
    <source>
        <strain evidence="2">SL3-2-4</strain>
    </source>
</reference>
<sequence>MCDHWPPCPGADSPNRDAARIVALHPEQGWYLLCNKVVLFDDGGELLPDGTAVRSSRAGAPVPAAAGAGR</sequence>
<proteinExistence type="predicted"/>